<feature type="compositionally biased region" description="Low complexity" evidence="1">
    <location>
        <begin position="1"/>
        <end position="10"/>
    </location>
</feature>
<dbReference type="InterPro" id="IPR024498">
    <property type="entry name" value="DUF2786"/>
</dbReference>
<evidence type="ECO:0000313" key="4">
    <source>
        <dbReference type="EMBL" id="SCG65860.1"/>
    </source>
</evidence>
<feature type="domain" description="DUF7168" evidence="3">
    <location>
        <begin position="278"/>
        <end position="386"/>
    </location>
</feature>
<dbReference type="InterPro" id="IPR055592">
    <property type="entry name" value="DUF7168"/>
</dbReference>
<reference evidence="5" key="1">
    <citation type="submission" date="2016-06" db="EMBL/GenBank/DDBJ databases">
        <authorList>
            <person name="Varghese N."/>
            <person name="Submissions Spin"/>
        </authorList>
    </citation>
    <scope>NUCLEOTIDE SEQUENCE [LARGE SCALE GENOMIC DNA]</scope>
    <source>
        <strain evidence="5">DSM 44983</strain>
    </source>
</reference>
<evidence type="ECO:0000313" key="5">
    <source>
        <dbReference type="Proteomes" id="UP000198226"/>
    </source>
</evidence>
<feature type="region of interest" description="Disordered" evidence="1">
    <location>
        <begin position="1"/>
        <end position="36"/>
    </location>
</feature>
<dbReference type="AlphaFoldDB" id="A0A1C5J5K1"/>
<name>A0A1C5J5K1_9ACTN</name>
<accession>A0A1C5J5K1</accession>
<gene>
    <name evidence="4" type="ORF">GA0070623_3155</name>
</gene>
<keyword evidence="5" id="KW-1185">Reference proteome</keyword>
<protein>
    <submittedName>
        <fullName evidence="4">Uncharacterized protein</fullName>
    </submittedName>
</protein>
<proteinExistence type="predicted"/>
<dbReference type="Pfam" id="PF23771">
    <property type="entry name" value="DUF7168"/>
    <property type="match status" value="1"/>
</dbReference>
<dbReference type="Pfam" id="PF10979">
    <property type="entry name" value="DUF2786"/>
    <property type="match status" value="1"/>
</dbReference>
<evidence type="ECO:0000259" key="3">
    <source>
        <dbReference type="Pfam" id="PF23771"/>
    </source>
</evidence>
<dbReference type="EMBL" id="LT607752">
    <property type="protein sequence ID" value="SCG65860.1"/>
    <property type="molecule type" value="Genomic_DNA"/>
</dbReference>
<sequence>MSPRGRQSGYGYRGRADTPDHPDITRSPAPRKDPVDADALITAAVAAVRGSDVRDAERKLDLLVVGGGPAGVGDDGGPAAVDAALRDRLVAALARLWPRGWQPTDVARIVTRRLGARPGRLLADALAADRAARPGPVPQWWDDQLTSLDARFRGDDDAGRAGREGTDRITALRDGVEMLALLTGLPPVAVLRPPPGGSGGATGSGPSGSRVLDRVRALLAKAESTTFPAEAEAFTGKAQELIARHSLEQALVEATAAHPDRPGGIRIGTDAPYAGAKALLVQEVATANRCESVWSDDLGFATVLGFPADLAAVELLHTSLLVQATAAMLRGRRERRGGGRRTRAYDEAFLHAFAQRIGERLRAATEEASRQATAAAGPDRLLPVLAARSDAVRERMDTLFPGATRARLNVRDVEGWQSGTAAADRASLAGDAPANRPLPGRR</sequence>
<feature type="compositionally biased region" description="Basic and acidic residues" evidence="1">
    <location>
        <begin position="14"/>
        <end position="35"/>
    </location>
</feature>
<feature type="domain" description="DUF2786" evidence="2">
    <location>
        <begin position="210"/>
        <end position="249"/>
    </location>
</feature>
<feature type="compositionally biased region" description="Low complexity" evidence="1">
    <location>
        <begin position="421"/>
        <end position="434"/>
    </location>
</feature>
<feature type="region of interest" description="Disordered" evidence="1">
    <location>
        <begin position="419"/>
        <end position="442"/>
    </location>
</feature>
<evidence type="ECO:0000256" key="1">
    <source>
        <dbReference type="SAM" id="MobiDB-lite"/>
    </source>
</evidence>
<evidence type="ECO:0000259" key="2">
    <source>
        <dbReference type="Pfam" id="PF10979"/>
    </source>
</evidence>
<dbReference type="Proteomes" id="UP000198226">
    <property type="component" value="Chromosome I"/>
</dbReference>
<dbReference type="OrthoDB" id="3508128at2"/>
<organism evidence="4 5">
    <name type="scientific">Micromonospora rifamycinica</name>
    <dbReference type="NCBI Taxonomy" id="291594"/>
    <lineage>
        <taxon>Bacteria</taxon>
        <taxon>Bacillati</taxon>
        <taxon>Actinomycetota</taxon>
        <taxon>Actinomycetes</taxon>
        <taxon>Micromonosporales</taxon>
        <taxon>Micromonosporaceae</taxon>
        <taxon>Micromonospora</taxon>
    </lineage>
</organism>